<dbReference type="GO" id="GO:0051213">
    <property type="term" value="F:dioxygenase activity"/>
    <property type="evidence" value="ECO:0007669"/>
    <property type="project" value="UniProtKB-KW"/>
</dbReference>
<feature type="chain" id="PRO_5046590596" evidence="5">
    <location>
        <begin position="26"/>
        <end position="197"/>
    </location>
</feature>
<comment type="similarity">
    <text evidence="1">Belongs to the intradiol ring-cleavage dioxygenase family.</text>
</comment>
<evidence type="ECO:0000313" key="8">
    <source>
        <dbReference type="Proteomes" id="UP001294412"/>
    </source>
</evidence>
<keyword evidence="3" id="KW-0560">Oxidoreductase</keyword>
<dbReference type="InterPro" id="IPR015889">
    <property type="entry name" value="Intradiol_dOase_core"/>
</dbReference>
<dbReference type="Proteomes" id="UP001294412">
    <property type="component" value="Unassembled WGS sequence"/>
</dbReference>
<gene>
    <name evidence="7" type="ORF">U0C82_03275</name>
</gene>
<dbReference type="RefSeq" id="WP_322185617.1">
    <property type="nucleotide sequence ID" value="NZ_JAXLPB010000001.1"/>
</dbReference>
<keyword evidence="8" id="KW-1185">Reference proteome</keyword>
<evidence type="ECO:0000256" key="3">
    <source>
        <dbReference type="ARBA" id="ARBA00023002"/>
    </source>
</evidence>
<dbReference type="SUPFAM" id="SSF49482">
    <property type="entry name" value="Aromatic compound dioxygenase"/>
    <property type="match status" value="1"/>
</dbReference>
<dbReference type="CDD" id="cd00421">
    <property type="entry name" value="intradiol_dioxygenase"/>
    <property type="match status" value="1"/>
</dbReference>
<organism evidence="7 8">
    <name type="scientific">Fulvimarina uroteuthidis</name>
    <dbReference type="NCBI Taxonomy" id="3098149"/>
    <lineage>
        <taxon>Bacteria</taxon>
        <taxon>Pseudomonadati</taxon>
        <taxon>Pseudomonadota</taxon>
        <taxon>Alphaproteobacteria</taxon>
        <taxon>Hyphomicrobiales</taxon>
        <taxon>Aurantimonadaceae</taxon>
        <taxon>Fulvimarina</taxon>
    </lineage>
</organism>
<accession>A0ABU5HYN1</accession>
<feature type="region of interest" description="Disordered" evidence="4">
    <location>
        <begin position="50"/>
        <end position="71"/>
    </location>
</feature>
<dbReference type="PANTHER" id="PTHR33711:SF11">
    <property type="entry name" value="DIOXYGENASE"/>
    <property type="match status" value="1"/>
</dbReference>
<evidence type="ECO:0000256" key="4">
    <source>
        <dbReference type="SAM" id="MobiDB-lite"/>
    </source>
</evidence>
<proteinExistence type="inferred from homology"/>
<evidence type="ECO:0000256" key="1">
    <source>
        <dbReference type="ARBA" id="ARBA00007825"/>
    </source>
</evidence>
<dbReference type="Gene3D" id="2.60.130.10">
    <property type="entry name" value="Aromatic compound dioxygenase"/>
    <property type="match status" value="1"/>
</dbReference>
<dbReference type="Pfam" id="PF00775">
    <property type="entry name" value="Dioxygenase_C"/>
    <property type="match status" value="1"/>
</dbReference>
<dbReference type="EMBL" id="JAXLPB010000001">
    <property type="protein sequence ID" value="MDY8108170.1"/>
    <property type="molecule type" value="Genomic_DNA"/>
</dbReference>
<dbReference type="InterPro" id="IPR050770">
    <property type="entry name" value="Intradiol_RC_Dioxygenase"/>
</dbReference>
<sequence>MALRPVNRRTFAAGLVAALAMPHLAANARAETGFGTVRLVRTPACGNDPLTPAQTAGPFFSSGSPRKANFTRDSEGGAPILLFGLVLDRDCRPVPGAKIDIWHADAAGRYDNSGFRLRGHQFSDDQGRWRVQTILPGLYPGRTRHIHVRVQPRGGSILTTQLYFPRIAQNRRDGLFDPNLLMAFDPGAGRGRFDFVV</sequence>
<evidence type="ECO:0000259" key="6">
    <source>
        <dbReference type="Pfam" id="PF00775"/>
    </source>
</evidence>
<feature type="signal peptide" evidence="5">
    <location>
        <begin position="1"/>
        <end position="25"/>
    </location>
</feature>
<dbReference type="InterPro" id="IPR000627">
    <property type="entry name" value="Intradiol_dOase_C"/>
</dbReference>
<evidence type="ECO:0000256" key="2">
    <source>
        <dbReference type="ARBA" id="ARBA00022964"/>
    </source>
</evidence>
<name>A0ABU5HYN1_9HYPH</name>
<evidence type="ECO:0000256" key="5">
    <source>
        <dbReference type="SAM" id="SignalP"/>
    </source>
</evidence>
<comment type="caution">
    <text evidence="7">The sequence shown here is derived from an EMBL/GenBank/DDBJ whole genome shotgun (WGS) entry which is preliminary data.</text>
</comment>
<dbReference type="PANTHER" id="PTHR33711">
    <property type="entry name" value="DIOXYGENASE, PUTATIVE (AFU_ORTHOLOGUE AFUA_2G02910)-RELATED"/>
    <property type="match status" value="1"/>
</dbReference>
<keyword evidence="5" id="KW-0732">Signal</keyword>
<keyword evidence="2 7" id="KW-0223">Dioxygenase</keyword>
<evidence type="ECO:0000313" key="7">
    <source>
        <dbReference type="EMBL" id="MDY8108170.1"/>
    </source>
</evidence>
<reference evidence="7 8" key="1">
    <citation type="submission" date="2023-12" db="EMBL/GenBank/DDBJ databases">
        <title>Description of Novel Strain Fulvimarina sp. 2208YS6-2-32 isolated from Uroteuthis (Photololigo) edulis.</title>
        <authorList>
            <person name="Park J.-S."/>
        </authorList>
    </citation>
    <scope>NUCLEOTIDE SEQUENCE [LARGE SCALE GENOMIC DNA]</scope>
    <source>
        <strain evidence="7 8">2208YS6-2-32</strain>
    </source>
</reference>
<feature type="domain" description="Intradiol ring-cleavage dioxygenases" evidence="6">
    <location>
        <begin position="57"/>
        <end position="165"/>
    </location>
</feature>
<protein>
    <submittedName>
        <fullName evidence="7">Intradiol ring-cleavage dioxygenase</fullName>
    </submittedName>
</protein>